<dbReference type="InterPro" id="IPR002416">
    <property type="entry name" value="T2SS_protein-GspH"/>
</dbReference>
<dbReference type="EMBL" id="CAADFC020000029">
    <property type="protein sequence ID" value="VIO78026.1"/>
    <property type="molecule type" value="Genomic_DNA"/>
</dbReference>
<evidence type="ECO:0000256" key="1">
    <source>
        <dbReference type="ARBA" id="ARBA00004167"/>
    </source>
</evidence>
<evidence type="ECO:0000256" key="5">
    <source>
        <dbReference type="ARBA" id="ARBA00023136"/>
    </source>
</evidence>
<evidence type="ECO:0000313" key="7">
    <source>
        <dbReference type="EMBL" id="VIO78026.1"/>
    </source>
</evidence>
<evidence type="ECO:0008006" key="9">
    <source>
        <dbReference type="Google" id="ProtNLM"/>
    </source>
</evidence>
<dbReference type="InterPro" id="IPR012902">
    <property type="entry name" value="N_methyl_site"/>
</dbReference>
<protein>
    <recommendedName>
        <fullName evidence="9">Type II secretion system protein H</fullName>
    </recommendedName>
</protein>
<dbReference type="PRINTS" id="PR00885">
    <property type="entry name" value="BCTERIALGSPH"/>
</dbReference>
<feature type="transmembrane region" description="Helical" evidence="6">
    <location>
        <begin position="12"/>
        <end position="35"/>
    </location>
</feature>
<dbReference type="NCBIfam" id="TIGR02532">
    <property type="entry name" value="IV_pilin_GFxxxE"/>
    <property type="match status" value="1"/>
</dbReference>
<reference evidence="7" key="1">
    <citation type="submission" date="2019-02" db="EMBL/GenBank/DDBJ databases">
        <authorList>
            <person name="Pothier F.J."/>
        </authorList>
    </citation>
    <scope>NUCLEOTIDE SEQUENCE</scope>
    <source>
        <strain evidence="7">CI-1B</strain>
    </source>
</reference>
<name>A0A508TUX5_9BRAD</name>
<comment type="subcellular location">
    <subcellularLocation>
        <location evidence="1">Membrane</location>
        <topology evidence="1">Single-pass membrane protein</topology>
    </subcellularLocation>
</comment>
<dbReference type="SUPFAM" id="SSF54523">
    <property type="entry name" value="Pili subunits"/>
    <property type="match status" value="1"/>
</dbReference>
<evidence type="ECO:0000256" key="2">
    <source>
        <dbReference type="ARBA" id="ARBA00022481"/>
    </source>
</evidence>
<dbReference type="InterPro" id="IPR045584">
    <property type="entry name" value="Pilin-like"/>
</dbReference>
<proteinExistence type="predicted"/>
<dbReference type="Gene3D" id="3.30.700.10">
    <property type="entry name" value="Glycoprotein, Type 4 Pilin"/>
    <property type="match status" value="1"/>
</dbReference>
<dbReference type="Pfam" id="PF07963">
    <property type="entry name" value="N_methyl"/>
    <property type="match status" value="1"/>
</dbReference>
<keyword evidence="3 6" id="KW-0812">Transmembrane</keyword>
<dbReference type="GO" id="GO:0015627">
    <property type="term" value="C:type II protein secretion system complex"/>
    <property type="evidence" value="ECO:0007669"/>
    <property type="project" value="InterPro"/>
</dbReference>
<keyword evidence="2" id="KW-0488">Methylation</keyword>
<evidence type="ECO:0000256" key="3">
    <source>
        <dbReference type="ARBA" id="ARBA00022692"/>
    </source>
</evidence>
<dbReference type="GO" id="GO:0016020">
    <property type="term" value="C:membrane"/>
    <property type="evidence" value="ECO:0007669"/>
    <property type="project" value="UniProtKB-SubCell"/>
</dbReference>
<dbReference type="GO" id="GO:0015628">
    <property type="term" value="P:protein secretion by the type II secretion system"/>
    <property type="evidence" value="ECO:0007669"/>
    <property type="project" value="InterPro"/>
</dbReference>
<evidence type="ECO:0000256" key="6">
    <source>
        <dbReference type="SAM" id="Phobius"/>
    </source>
</evidence>
<dbReference type="AlphaFoldDB" id="A0A508TUX5"/>
<keyword evidence="4 6" id="KW-1133">Transmembrane helix</keyword>
<accession>A0A508TUX5</accession>
<dbReference type="Proteomes" id="UP000328092">
    <property type="component" value="Unassembled WGS sequence"/>
</dbReference>
<organism evidence="7 8">
    <name type="scientific">Bradyrhizobium ivorense</name>
    <dbReference type="NCBI Taxonomy" id="2511166"/>
    <lineage>
        <taxon>Bacteria</taxon>
        <taxon>Pseudomonadati</taxon>
        <taxon>Pseudomonadota</taxon>
        <taxon>Alphaproteobacteria</taxon>
        <taxon>Hyphomicrobiales</taxon>
        <taxon>Nitrobacteraceae</taxon>
        <taxon>Bradyrhizobium</taxon>
    </lineage>
</organism>
<sequence>MTGMNQARQRGFTLLEMVCVLAIIALLAAVLLPFIPRQTSRSRLQAYALQAATLLKADRNAAIERSTSVATLVDAASRVIHSGSSRMTVRIPDDVRFDAVLPQTCQRQAALSTIRFFANGGSCGGTIALTRLDAGYEIRVNWLTGRVEIVSRAAN</sequence>
<keyword evidence="5 6" id="KW-0472">Membrane</keyword>
<gene>
    <name evidence="7" type="ORF">CI1B_72100</name>
</gene>
<evidence type="ECO:0000256" key="4">
    <source>
        <dbReference type="ARBA" id="ARBA00022989"/>
    </source>
</evidence>
<dbReference type="OrthoDB" id="7366901at2"/>
<evidence type="ECO:0000313" key="8">
    <source>
        <dbReference type="Proteomes" id="UP000328092"/>
    </source>
</evidence>
<keyword evidence="8" id="KW-1185">Reference proteome</keyword>
<comment type="caution">
    <text evidence="7">The sequence shown here is derived from an EMBL/GenBank/DDBJ whole genome shotgun (WGS) entry which is preliminary data.</text>
</comment>